<comment type="function">
    <text evidence="7">Cell wall formation. Catalyzes the addition of glutamate to the nucleotide precursor UDP-N-acetylmuramoyl-L-alanine (UMA).</text>
</comment>
<dbReference type="Proteomes" id="UP000177370">
    <property type="component" value="Unassembled WGS sequence"/>
</dbReference>
<dbReference type="NCBIfam" id="TIGR01087">
    <property type="entry name" value="murD"/>
    <property type="match status" value="1"/>
</dbReference>
<comment type="catalytic activity">
    <reaction evidence="7">
        <text>UDP-N-acetyl-alpha-D-muramoyl-L-alanine + D-glutamate + ATP = UDP-N-acetyl-alpha-D-muramoyl-L-alanyl-D-glutamate + ADP + phosphate + H(+)</text>
        <dbReference type="Rhea" id="RHEA:16429"/>
        <dbReference type="ChEBI" id="CHEBI:15378"/>
        <dbReference type="ChEBI" id="CHEBI:29986"/>
        <dbReference type="ChEBI" id="CHEBI:30616"/>
        <dbReference type="ChEBI" id="CHEBI:43474"/>
        <dbReference type="ChEBI" id="CHEBI:83898"/>
        <dbReference type="ChEBI" id="CHEBI:83900"/>
        <dbReference type="ChEBI" id="CHEBI:456216"/>
        <dbReference type="EC" id="6.3.2.9"/>
    </reaction>
</comment>
<evidence type="ECO:0000259" key="9">
    <source>
        <dbReference type="Pfam" id="PF08245"/>
    </source>
</evidence>
<organism evidence="10 11">
    <name type="scientific">Candidatus Nomurabacteria bacterium RIFCSPHIGHO2_01_FULL_40_24b</name>
    <dbReference type="NCBI Taxonomy" id="1801739"/>
    <lineage>
        <taxon>Bacteria</taxon>
        <taxon>Candidatus Nomuraibacteriota</taxon>
    </lineage>
</organism>
<evidence type="ECO:0000256" key="1">
    <source>
        <dbReference type="ARBA" id="ARBA00004496"/>
    </source>
</evidence>
<dbReference type="SUPFAM" id="SSF51984">
    <property type="entry name" value="MurCD N-terminal domain"/>
    <property type="match status" value="1"/>
</dbReference>
<keyword evidence="7" id="KW-0131">Cell cycle</keyword>
<dbReference type="InterPro" id="IPR005762">
    <property type="entry name" value="MurD"/>
</dbReference>
<evidence type="ECO:0000256" key="7">
    <source>
        <dbReference type="RuleBase" id="RU003664"/>
    </source>
</evidence>
<dbReference type="EC" id="6.3.2.9" evidence="7"/>
<dbReference type="SUPFAM" id="SSF53244">
    <property type="entry name" value="MurD-like peptide ligases, peptide-binding domain"/>
    <property type="match status" value="1"/>
</dbReference>
<comment type="subcellular location">
    <subcellularLocation>
        <location evidence="1 7">Cytoplasm</location>
    </subcellularLocation>
</comment>
<sequence length="448" mass="50551">MTDYKKFFKNKKVTVMGLGVLGRGVGDTVFLAECGAKLLVTDLRTKEQLKESIGKLKKFKNIKYVLGRHRLEDFRNADLILKNPAIPLHSIYIKEARKNRIPVEMSATLFSKLSSLPIIAMTGTRGKSTTTHLIYHILKYGGKKVILGGNIRGVSNLQLLKVARHAKIAVLELDSWQLQGFGDARISPNISVFTTFFPDHMGYYKGSMKKYFSDKSHIFNHHTKDDLLIVGKQALPFIKKWGGKIRSKMIVPEGRLPKGWKSNLIGLHNEYNARLAVEVARSLSIPNAKIKKALTTFVPLSGRLQFLRSVRGIKIYNDNSSTTPDATIAALRAVGDLKVKKVVLIIGGDNKFLDMSGLLAEIPKFCSKVVLFKERGTDTIQEKIFEFRKRGIEVYEEEGLQNTVKRAFSIAKRRETILYSPAFFSFGKHFKNEFDRGDQFVKLVKGLK</sequence>
<dbReference type="GO" id="GO:0008764">
    <property type="term" value="F:UDP-N-acetylmuramoylalanine-D-glutamate ligase activity"/>
    <property type="evidence" value="ECO:0007669"/>
    <property type="project" value="UniProtKB-EC"/>
</dbReference>
<keyword evidence="7" id="KW-0132">Cell division</keyword>
<dbReference type="PANTHER" id="PTHR43692:SF1">
    <property type="entry name" value="UDP-N-ACETYLMURAMOYLALANINE--D-GLUTAMATE LIGASE"/>
    <property type="match status" value="1"/>
</dbReference>
<dbReference type="InterPro" id="IPR036615">
    <property type="entry name" value="Mur_ligase_C_dom_sf"/>
</dbReference>
<evidence type="ECO:0000256" key="3">
    <source>
        <dbReference type="ARBA" id="ARBA00022490"/>
    </source>
</evidence>
<keyword evidence="3" id="KW-0963">Cytoplasm</keyword>
<gene>
    <name evidence="10" type="ORF">A2647_00040</name>
</gene>
<evidence type="ECO:0000313" key="10">
    <source>
        <dbReference type="EMBL" id="OGI66107.1"/>
    </source>
</evidence>
<dbReference type="Pfam" id="PF02875">
    <property type="entry name" value="Mur_ligase_C"/>
    <property type="match status" value="1"/>
</dbReference>
<dbReference type="SUPFAM" id="SSF53623">
    <property type="entry name" value="MurD-like peptide ligases, catalytic domain"/>
    <property type="match status" value="1"/>
</dbReference>
<dbReference type="GO" id="GO:0008360">
    <property type="term" value="P:regulation of cell shape"/>
    <property type="evidence" value="ECO:0007669"/>
    <property type="project" value="UniProtKB-KW"/>
</dbReference>
<dbReference type="Pfam" id="PF08245">
    <property type="entry name" value="Mur_ligase_M"/>
    <property type="match status" value="1"/>
</dbReference>
<keyword evidence="4 10" id="KW-0436">Ligase</keyword>
<keyword evidence="7" id="KW-0133">Cell shape</keyword>
<evidence type="ECO:0000259" key="8">
    <source>
        <dbReference type="Pfam" id="PF02875"/>
    </source>
</evidence>
<dbReference type="Gene3D" id="3.40.1190.10">
    <property type="entry name" value="Mur-like, catalytic domain"/>
    <property type="match status" value="1"/>
</dbReference>
<evidence type="ECO:0000313" key="11">
    <source>
        <dbReference type="Proteomes" id="UP000177370"/>
    </source>
</evidence>
<dbReference type="Gene3D" id="3.40.50.720">
    <property type="entry name" value="NAD(P)-binding Rossmann-like Domain"/>
    <property type="match status" value="1"/>
</dbReference>
<comment type="caution">
    <text evidence="10">The sequence shown here is derived from an EMBL/GenBank/DDBJ whole genome shotgun (WGS) entry which is preliminary data.</text>
</comment>
<keyword evidence="7" id="KW-0961">Cell wall biogenesis/degradation</keyword>
<dbReference type="GO" id="GO:0051301">
    <property type="term" value="P:cell division"/>
    <property type="evidence" value="ECO:0007669"/>
    <property type="project" value="UniProtKB-KW"/>
</dbReference>
<protein>
    <recommendedName>
        <fullName evidence="7">UDP-N-acetylmuramoylalanine--D-glutamate ligase</fullName>
        <ecNumber evidence="7">6.3.2.9</ecNumber>
    </recommendedName>
</protein>
<dbReference type="GO" id="GO:0005524">
    <property type="term" value="F:ATP binding"/>
    <property type="evidence" value="ECO:0007669"/>
    <property type="project" value="UniProtKB-KW"/>
</dbReference>
<dbReference type="GO" id="GO:0009252">
    <property type="term" value="P:peptidoglycan biosynthetic process"/>
    <property type="evidence" value="ECO:0007669"/>
    <property type="project" value="UniProtKB-UniPathway"/>
</dbReference>
<evidence type="ECO:0000256" key="5">
    <source>
        <dbReference type="ARBA" id="ARBA00022741"/>
    </source>
</evidence>
<feature type="domain" description="Mur ligase central" evidence="9">
    <location>
        <begin position="122"/>
        <end position="232"/>
    </location>
</feature>
<reference evidence="10 11" key="1">
    <citation type="journal article" date="2016" name="Nat. Commun.">
        <title>Thousands of microbial genomes shed light on interconnected biogeochemical processes in an aquifer system.</title>
        <authorList>
            <person name="Anantharaman K."/>
            <person name="Brown C.T."/>
            <person name="Hug L.A."/>
            <person name="Sharon I."/>
            <person name="Castelle C.J."/>
            <person name="Probst A.J."/>
            <person name="Thomas B.C."/>
            <person name="Singh A."/>
            <person name="Wilkins M.J."/>
            <person name="Karaoz U."/>
            <person name="Brodie E.L."/>
            <person name="Williams K.H."/>
            <person name="Hubbard S.S."/>
            <person name="Banfield J.F."/>
        </authorList>
    </citation>
    <scope>NUCLEOTIDE SEQUENCE [LARGE SCALE GENOMIC DNA]</scope>
</reference>
<dbReference type="InterPro" id="IPR004101">
    <property type="entry name" value="Mur_ligase_C"/>
</dbReference>
<dbReference type="Gene3D" id="3.90.190.20">
    <property type="entry name" value="Mur ligase, C-terminal domain"/>
    <property type="match status" value="1"/>
</dbReference>
<keyword evidence="6" id="KW-0067">ATP-binding</keyword>
<evidence type="ECO:0000256" key="4">
    <source>
        <dbReference type="ARBA" id="ARBA00022598"/>
    </source>
</evidence>
<dbReference type="AlphaFoldDB" id="A0A1F6V8W5"/>
<dbReference type="InterPro" id="IPR036565">
    <property type="entry name" value="Mur-like_cat_sf"/>
</dbReference>
<name>A0A1F6V8W5_9BACT</name>
<dbReference type="GO" id="GO:0071555">
    <property type="term" value="P:cell wall organization"/>
    <property type="evidence" value="ECO:0007669"/>
    <property type="project" value="UniProtKB-KW"/>
</dbReference>
<dbReference type="UniPathway" id="UPA00219"/>
<accession>A0A1F6V8W5</accession>
<evidence type="ECO:0000256" key="6">
    <source>
        <dbReference type="ARBA" id="ARBA00022840"/>
    </source>
</evidence>
<evidence type="ECO:0000256" key="2">
    <source>
        <dbReference type="ARBA" id="ARBA00004752"/>
    </source>
</evidence>
<keyword evidence="5" id="KW-0547">Nucleotide-binding</keyword>
<dbReference type="GO" id="GO:0005737">
    <property type="term" value="C:cytoplasm"/>
    <property type="evidence" value="ECO:0007669"/>
    <property type="project" value="UniProtKB-SubCell"/>
</dbReference>
<comment type="pathway">
    <text evidence="2 7">Cell wall biogenesis; peptidoglycan biosynthesis.</text>
</comment>
<dbReference type="PANTHER" id="PTHR43692">
    <property type="entry name" value="UDP-N-ACETYLMURAMOYLALANINE--D-GLUTAMATE LIGASE"/>
    <property type="match status" value="1"/>
</dbReference>
<dbReference type="EMBL" id="MFTP01000004">
    <property type="protein sequence ID" value="OGI66107.1"/>
    <property type="molecule type" value="Genomic_DNA"/>
</dbReference>
<keyword evidence="7" id="KW-0573">Peptidoglycan synthesis</keyword>
<feature type="domain" description="Mur ligase C-terminal" evidence="8">
    <location>
        <begin position="302"/>
        <end position="422"/>
    </location>
</feature>
<dbReference type="Pfam" id="PF21799">
    <property type="entry name" value="MurD-like_N"/>
    <property type="match status" value="1"/>
</dbReference>
<dbReference type="InterPro" id="IPR013221">
    <property type="entry name" value="Mur_ligase_cen"/>
</dbReference>
<proteinExistence type="predicted"/>